<proteinExistence type="predicted"/>
<reference evidence="1" key="1">
    <citation type="submission" date="2018-05" db="EMBL/GenBank/DDBJ databases">
        <authorList>
            <person name="Lanie J.A."/>
            <person name="Ng W.-L."/>
            <person name="Kazmierczak K.M."/>
            <person name="Andrzejewski T.M."/>
            <person name="Davidsen T.M."/>
            <person name="Wayne K.J."/>
            <person name="Tettelin H."/>
            <person name="Glass J.I."/>
            <person name="Rusch D."/>
            <person name="Podicherti R."/>
            <person name="Tsui H.-C.T."/>
            <person name="Winkler M.E."/>
        </authorList>
    </citation>
    <scope>NUCLEOTIDE SEQUENCE</scope>
</reference>
<protein>
    <submittedName>
        <fullName evidence="1">Uncharacterized protein</fullName>
    </submittedName>
</protein>
<dbReference type="EMBL" id="UINC01159113">
    <property type="protein sequence ID" value="SVD57026.1"/>
    <property type="molecule type" value="Genomic_DNA"/>
</dbReference>
<dbReference type="AlphaFoldDB" id="A0A382WDN9"/>
<accession>A0A382WDN9</accession>
<gene>
    <name evidence="1" type="ORF">METZ01_LOCUS409880</name>
</gene>
<evidence type="ECO:0000313" key="1">
    <source>
        <dbReference type="EMBL" id="SVD57026.1"/>
    </source>
</evidence>
<organism evidence="1">
    <name type="scientific">marine metagenome</name>
    <dbReference type="NCBI Taxonomy" id="408172"/>
    <lineage>
        <taxon>unclassified sequences</taxon>
        <taxon>metagenomes</taxon>
        <taxon>ecological metagenomes</taxon>
    </lineage>
</organism>
<name>A0A382WDN9_9ZZZZ</name>
<sequence>QRMITFAKDSLYHWQKSPNYKPVNHQRGEWLISHVYAVLNRGEEALFHAEICMDITMNESLNDFDLAYAYECKARAYAALDFPQKMNKCYSNAKAIGKTIKKNKDKKLFFSDLYSEPWYDIKKPKE</sequence>
<feature type="non-terminal residue" evidence="1">
    <location>
        <position position="1"/>
    </location>
</feature>